<dbReference type="SUPFAM" id="SSF50965">
    <property type="entry name" value="Galactose oxidase, central domain"/>
    <property type="match status" value="1"/>
</dbReference>
<gene>
    <name evidence="2" type="ORF">SAMN05444365_10625</name>
</gene>
<protein>
    <submittedName>
        <fullName evidence="2">Phage tail protein (Tail_P2_I)</fullName>
    </submittedName>
</protein>
<dbReference type="STRING" id="405436.SAMN05444365_10625"/>
<reference evidence="3" key="1">
    <citation type="submission" date="2016-10" db="EMBL/GenBank/DDBJ databases">
        <authorList>
            <person name="Varghese N."/>
            <person name="Submissions S."/>
        </authorList>
    </citation>
    <scope>NUCLEOTIDE SEQUENCE [LARGE SCALE GENOMIC DNA]</scope>
    <source>
        <strain evidence="3">DSM 45245</strain>
    </source>
</reference>
<evidence type="ECO:0000313" key="2">
    <source>
        <dbReference type="EMBL" id="SDZ14847.1"/>
    </source>
</evidence>
<evidence type="ECO:0000256" key="1">
    <source>
        <dbReference type="SAM" id="MobiDB-lite"/>
    </source>
</evidence>
<dbReference type="AlphaFoldDB" id="A0A1H3QN90"/>
<dbReference type="InterPro" id="IPR011043">
    <property type="entry name" value="Gal_Oxase/kelch_b-propeller"/>
</dbReference>
<proteinExistence type="predicted"/>
<feature type="region of interest" description="Disordered" evidence="1">
    <location>
        <begin position="701"/>
        <end position="720"/>
    </location>
</feature>
<dbReference type="Proteomes" id="UP000242415">
    <property type="component" value="Unassembled WGS sequence"/>
</dbReference>
<dbReference type="OrthoDB" id="626916at2"/>
<dbReference type="Gene3D" id="2.120.10.80">
    <property type="entry name" value="Kelch-type beta propeller"/>
    <property type="match status" value="1"/>
</dbReference>
<dbReference type="RefSeq" id="WP_139307331.1">
    <property type="nucleotide sequence ID" value="NZ_FNPH01000006.1"/>
</dbReference>
<evidence type="ECO:0000313" key="3">
    <source>
        <dbReference type="Proteomes" id="UP000242415"/>
    </source>
</evidence>
<name>A0A1H3QN90_9ACTN</name>
<sequence length="1231" mass="128428">MRNLSPAARALAALLPGVYLSRDATVDGRPLHVLLEVLAAPLAELDAAIDRLRDDHFVERAAPEALPLLADLVGARLLGDDARTNRGVVARTVHWRRRKGTRATLEEVLRVTGGWDAEVDEAFRSLQQTQDLAFPAPWRGRVLDLTDPIAVADPLSRRTSGADPEHLARRPGEDVDEALARLGRVDAGRPATSPRTVDFLGWARPEHAVVATSRVDVAELEQVEAGARREVMRRGEAGVAFAGVVLDPGGRDGPLAGRLPLAPPDAFATLTDLHEPAPPPAPDAGRARMLTPTALAQDPDAVERADSLTVLVDGVRVVGADPEPAAGDDLAVQPVGPSPVLRLSDTERPGPGEDWILHLVAVADPATLPADVFAAEPSGDVLAANPALLRAVVRRGARDAVQEQPAAQVPRGGATVSLRLQRTGTATGHRRRAAGWQRFTIGERRAAPASDVALIDVAGTRIVVRLEHRAAGGLSLASWRPDAPASRWTARVLSLAGMPAAERPAAANGGTEGPQVSLVGLDDGSVVAVGALASGDGLAAWRIPDPSSPTPVLERLDTPPGRRPAARLAPSVCLHGGRVLVFGGTGGARVLEDLWSIATSGPDAGRWTPHIARNRPRRTGGRLLSTPGGLVLLGGASVPGSLDVTVRRVDLTRARPSWEPLADLPVPAGRPGVLWARVAGDGIEAVAWADRTAPAVLRHDATRDRWTSGDPEPDAPNPAAEGEALFVDDELTVVGPPPLPPSEVTFRLAGRGRIAFLPALDLPAADAVAVHAVRDDGSTVRRYLPGEVAEPSLRLGAGRAAPTDRRAAPAQRLGVPGRLAWAPLRLRQVSLGRWDTPLARDGGHELDAHVGLDPRLGRLLVPAALADGVVTASYRVARGAPIGAGFAPPGRQSPTSWVSPERAGVPGADGIPIEPELAAGLARARGGDARLGVLGSPRLPAQTLAAQQRQRVAVWPADTGGVPYVLADDGVSLALHEAAAESVDDDPDAGPSWAFTGLETAGSVELAVAGGDLDLGWCTIGTPGEVALRVAGAGHASPLLRLTLPPVTVRVRLTGCRLGRVELPPWVLLEASGCTFDAGSRDGVAIAAAGADVRLTRCTVHGQVHTGRIAASSCLLLGAVTCDRPEAGWLRYSVHTGRGRPPVAYHSERHRASLCSLDPLHPLHLALAPNNPAAVLTTGEGGCTPGAHSGLAARLREVTERTDDFLPLSLVPHHVDAAEADLLRMGLESTP</sequence>
<dbReference type="EMBL" id="FNPH01000006">
    <property type="protein sequence ID" value="SDZ14847.1"/>
    <property type="molecule type" value="Genomic_DNA"/>
</dbReference>
<dbReference type="InterPro" id="IPR006521">
    <property type="entry name" value="Tail_protein_I"/>
</dbReference>
<dbReference type="InterPro" id="IPR015915">
    <property type="entry name" value="Kelch-typ_b-propeller"/>
</dbReference>
<organism evidence="2 3">
    <name type="scientific">Micromonospora pattaloongensis</name>
    <dbReference type="NCBI Taxonomy" id="405436"/>
    <lineage>
        <taxon>Bacteria</taxon>
        <taxon>Bacillati</taxon>
        <taxon>Actinomycetota</taxon>
        <taxon>Actinomycetes</taxon>
        <taxon>Micromonosporales</taxon>
        <taxon>Micromonosporaceae</taxon>
        <taxon>Micromonospora</taxon>
    </lineage>
</organism>
<dbReference type="Pfam" id="PF09684">
    <property type="entry name" value="Tail_P2_I"/>
    <property type="match status" value="1"/>
</dbReference>
<keyword evidence="3" id="KW-1185">Reference proteome</keyword>
<accession>A0A1H3QN90</accession>